<gene>
    <name evidence="2" type="ORF">JBW_00474</name>
</gene>
<dbReference type="PROSITE" id="PS50943">
    <property type="entry name" value="HTH_CROC1"/>
    <property type="match status" value="1"/>
</dbReference>
<dbReference type="SMART" id="SM00530">
    <property type="entry name" value="HTH_XRE"/>
    <property type="match status" value="1"/>
</dbReference>
<organism evidence="2 3">
    <name type="scientific">Pelosinus fermentans JBW45</name>
    <dbReference type="NCBI Taxonomy" id="1192197"/>
    <lineage>
        <taxon>Bacteria</taxon>
        <taxon>Bacillati</taxon>
        <taxon>Bacillota</taxon>
        <taxon>Negativicutes</taxon>
        <taxon>Selenomonadales</taxon>
        <taxon>Sporomusaceae</taxon>
        <taxon>Pelosinus</taxon>
    </lineage>
</organism>
<dbReference type="OrthoDB" id="72638at2"/>
<dbReference type="Gene3D" id="1.10.260.40">
    <property type="entry name" value="lambda repressor-like DNA-binding domains"/>
    <property type="match status" value="1"/>
</dbReference>
<dbReference type="GO" id="GO:0003677">
    <property type="term" value="F:DNA binding"/>
    <property type="evidence" value="ECO:0007669"/>
    <property type="project" value="InterPro"/>
</dbReference>
<dbReference type="InterPro" id="IPR010982">
    <property type="entry name" value="Lambda_DNA-bd_dom_sf"/>
</dbReference>
<dbReference type="Proteomes" id="UP000005361">
    <property type="component" value="Chromosome"/>
</dbReference>
<accession>I8TVA9</accession>
<name>I8TVA9_9FIRM</name>
<evidence type="ECO:0000313" key="2">
    <source>
        <dbReference type="EMBL" id="AJQ25826.1"/>
    </source>
</evidence>
<dbReference type="CDD" id="cd00093">
    <property type="entry name" value="HTH_XRE"/>
    <property type="match status" value="1"/>
</dbReference>
<reference evidence="2 3" key="1">
    <citation type="journal article" date="2015" name="Genome Announc.">
        <title>Complete Genome Sequence of Pelosinus fermentans JBW45, a Member of a Remarkably Competitive Group of Negativicutes in the Firmicutes Phylum.</title>
        <authorList>
            <person name="De Leon K.B."/>
            <person name="Utturkar S.M."/>
            <person name="Camilleri L.B."/>
            <person name="Elias D.A."/>
            <person name="Arkin A.P."/>
            <person name="Fields M.W."/>
            <person name="Brown S.D."/>
            <person name="Wall J.D."/>
        </authorList>
    </citation>
    <scope>NUCLEOTIDE SEQUENCE [LARGE SCALE GENOMIC DNA]</scope>
    <source>
        <strain evidence="2 3">JBW45</strain>
    </source>
</reference>
<dbReference type="RefSeq" id="WP_007958724.1">
    <property type="nucleotide sequence ID" value="NZ_CP010978.1"/>
</dbReference>
<sequence length="110" mass="12497" precursor="true">MLGDTIRMFRLERNLSPEDLAEAVDISPMAIHYYEENKWRPGTDVLVRLASAFKVSLTELVEGCSILYTEKGEMLIVRNIGGNHIKVVGRVSEELQEIYRKEVEALCGNK</sequence>
<evidence type="ECO:0000259" key="1">
    <source>
        <dbReference type="PROSITE" id="PS50943"/>
    </source>
</evidence>
<dbReference type="InterPro" id="IPR001387">
    <property type="entry name" value="Cro/C1-type_HTH"/>
</dbReference>
<dbReference type="KEGG" id="pft:JBW_00474"/>
<dbReference type="HOGENOM" id="CLU_2168565_0_0_9"/>
<feature type="domain" description="HTH cro/C1-type" evidence="1">
    <location>
        <begin position="6"/>
        <end position="60"/>
    </location>
</feature>
<reference evidence="3" key="2">
    <citation type="submission" date="2015-02" db="EMBL/GenBank/DDBJ databases">
        <title>Complete Genome Sequence of Pelosinus fermentans JBW45.</title>
        <authorList>
            <person name="De Leon K.B."/>
            <person name="Utturkar S.M."/>
            <person name="Camilleri L.B."/>
            <person name="Arkin A.P."/>
            <person name="Fields M.W."/>
            <person name="Brown S.D."/>
            <person name="Wall J.D."/>
        </authorList>
    </citation>
    <scope>NUCLEOTIDE SEQUENCE [LARGE SCALE GENOMIC DNA]</scope>
    <source>
        <strain evidence="3">JBW45</strain>
    </source>
</reference>
<dbReference type="EMBL" id="CP010978">
    <property type="protein sequence ID" value="AJQ25826.1"/>
    <property type="molecule type" value="Genomic_DNA"/>
</dbReference>
<dbReference type="AlphaFoldDB" id="I8TVA9"/>
<protein>
    <submittedName>
        <fullName evidence="2">Helix-turn-helix domain protein</fullName>
    </submittedName>
</protein>
<evidence type="ECO:0000313" key="3">
    <source>
        <dbReference type="Proteomes" id="UP000005361"/>
    </source>
</evidence>
<proteinExistence type="predicted"/>
<dbReference type="STRING" id="1192197.JBW_00474"/>
<dbReference type="SUPFAM" id="SSF47413">
    <property type="entry name" value="lambda repressor-like DNA-binding domains"/>
    <property type="match status" value="1"/>
</dbReference>
<dbReference type="Pfam" id="PF01381">
    <property type="entry name" value="HTH_3"/>
    <property type="match status" value="1"/>
</dbReference>